<dbReference type="AlphaFoldDB" id="A0A5J5LRP5"/>
<comment type="subcellular location">
    <subcellularLocation>
        <location evidence="1">Periplasm</location>
    </subcellularLocation>
</comment>
<proteinExistence type="inferred from homology"/>
<dbReference type="Proteomes" id="UP000325636">
    <property type="component" value="Unassembled WGS sequence"/>
</dbReference>
<dbReference type="RefSeq" id="WP_150975586.1">
    <property type="nucleotide sequence ID" value="NZ_SRLN01000012.1"/>
</dbReference>
<sequence length="383" mass="42097">MNVSLLSIRSLFRPLRLGSGQAFHSLSRRGFVSFLVLGLLVAIALASCTSGGIASKPEVKLNLVSFSVTKAAHDQIIPKFVEKWQKERNQKVIFERSYGGSLAQADDVIAGKQEADVVHLALPLDVTRIADAGLIHRSWEDRVPRRGVVSRSVAAISRSERVATVTRAGNPKNIQSWADLTREDVTVLSADPKTSGIAIWQLLALWGSVTQTGGEPAQALDFVRQVYEKITTLARDAREASNAFFQEGKGDVLVTYENEVILEGRNQPDINYFVPSVNISIDNPVAVVDRNVDKHGTREVAEAFVDFLYSEPAQQEFAKLGYRSVNPFITISRSERFAFATEAKLPPVETLFSSQDLGGWPLISNEFLAKGAIFDQIRGNSPN</sequence>
<evidence type="ECO:0000313" key="6">
    <source>
        <dbReference type="EMBL" id="KAB0240035.1"/>
    </source>
</evidence>
<dbReference type="GO" id="GO:0042597">
    <property type="term" value="C:periplasmic space"/>
    <property type="evidence" value="ECO:0007669"/>
    <property type="project" value="UniProtKB-SubCell"/>
</dbReference>
<keyword evidence="5" id="KW-0574">Periplasm</keyword>
<comment type="similarity">
    <text evidence="2">Belongs to the prokaryotic sulfate-binding protein family.</text>
</comment>
<dbReference type="SUPFAM" id="SSF53850">
    <property type="entry name" value="Periplasmic binding protein-like II"/>
    <property type="match status" value="1"/>
</dbReference>
<reference evidence="7" key="1">
    <citation type="submission" date="2019-04" db="EMBL/GenBank/DDBJ databases">
        <title>Microviridin 1777: A Toxic Chymotrypsin Inhibitor Discovered by a Metabologenomic Approach.</title>
        <authorList>
            <person name="Sieber S."/>
            <person name="Grendelmeier S.M."/>
            <person name="Harris L.A."/>
            <person name="Mitchell D.A."/>
            <person name="Gademann K."/>
        </authorList>
    </citation>
    <scope>NUCLEOTIDE SEQUENCE [LARGE SCALE GENOMIC DNA]</scope>
    <source>
        <strain evidence="7">EAWAG127a</strain>
    </source>
</reference>
<dbReference type="PANTHER" id="PTHR30368">
    <property type="entry name" value="SULFATE-BINDING PROTEIN"/>
    <property type="match status" value="1"/>
</dbReference>
<dbReference type="GO" id="GO:0140104">
    <property type="term" value="F:molecular carrier activity"/>
    <property type="evidence" value="ECO:0007669"/>
    <property type="project" value="InterPro"/>
</dbReference>
<protein>
    <submittedName>
        <fullName evidence="6">Sulfate ABC transporter substrate-binding protein</fullName>
    </submittedName>
</protein>
<organism evidence="6 7">
    <name type="scientific">Microcystis aeruginosa EAWAG127a</name>
    <dbReference type="NCBI Taxonomy" id="2529855"/>
    <lineage>
        <taxon>Bacteria</taxon>
        <taxon>Bacillati</taxon>
        <taxon>Cyanobacteriota</taxon>
        <taxon>Cyanophyceae</taxon>
        <taxon>Oscillatoriophycideae</taxon>
        <taxon>Chroococcales</taxon>
        <taxon>Microcystaceae</taxon>
        <taxon>Microcystis</taxon>
    </lineage>
</organism>
<name>A0A5J5LRP5_MICAE</name>
<keyword evidence="4" id="KW-0732">Signal</keyword>
<evidence type="ECO:0000256" key="4">
    <source>
        <dbReference type="ARBA" id="ARBA00022729"/>
    </source>
</evidence>
<evidence type="ECO:0000313" key="7">
    <source>
        <dbReference type="Proteomes" id="UP000325636"/>
    </source>
</evidence>
<dbReference type="InterPro" id="IPR005669">
    <property type="entry name" value="Thiosulph/SO4-bd"/>
</dbReference>
<comment type="caution">
    <text evidence="6">The sequence shown here is derived from an EMBL/GenBank/DDBJ whole genome shotgun (WGS) entry which is preliminary data.</text>
</comment>
<evidence type="ECO:0000256" key="5">
    <source>
        <dbReference type="ARBA" id="ARBA00022764"/>
    </source>
</evidence>
<evidence type="ECO:0000256" key="2">
    <source>
        <dbReference type="ARBA" id="ARBA00006099"/>
    </source>
</evidence>
<keyword evidence="3" id="KW-0813">Transport</keyword>
<dbReference type="NCBIfam" id="TIGR00971">
    <property type="entry name" value="3a0106s03"/>
    <property type="match status" value="1"/>
</dbReference>
<dbReference type="PANTHER" id="PTHR30368:SF2">
    <property type="entry name" value="SULFATE-BINDING PROTEIN"/>
    <property type="match status" value="1"/>
</dbReference>
<dbReference type="GO" id="GO:1902358">
    <property type="term" value="P:sulfate transmembrane transport"/>
    <property type="evidence" value="ECO:0007669"/>
    <property type="project" value="InterPro"/>
</dbReference>
<gene>
    <name evidence="6" type="ORF">EZJ55_04950</name>
</gene>
<evidence type="ECO:0000256" key="3">
    <source>
        <dbReference type="ARBA" id="ARBA00022448"/>
    </source>
</evidence>
<accession>A0A5J5LRP5</accession>
<evidence type="ECO:0000256" key="1">
    <source>
        <dbReference type="ARBA" id="ARBA00004418"/>
    </source>
</evidence>
<dbReference type="EMBL" id="SRLN01000012">
    <property type="protein sequence ID" value="KAB0240035.1"/>
    <property type="molecule type" value="Genomic_DNA"/>
</dbReference>
<dbReference type="Gene3D" id="3.40.190.10">
    <property type="entry name" value="Periplasmic binding protein-like II"/>
    <property type="match status" value="2"/>
</dbReference>
<dbReference type="Pfam" id="PF13531">
    <property type="entry name" value="SBP_bac_11"/>
    <property type="match status" value="1"/>
</dbReference>